<organism evidence="3 4">
    <name type="scientific">Waltera acetigignens</name>
    <dbReference type="NCBI Taxonomy" id="2981769"/>
    <lineage>
        <taxon>Bacteria</taxon>
        <taxon>Bacillati</taxon>
        <taxon>Bacillota</taxon>
        <taxon>Clostridia</taxon>
        <taxon>Lachnospirales</taxon>
        <taxon>Lachnospiraceae</taxon>
        <taxon>Waltera</taxon>
    </lineage>
</organism>
<dbReference type="AlphaFoldDB" id="A0AAE2ZWK0"/>
<dbReference type="Proteomes" id="UP001197795">
    <property type="component" value="Unassembled WGS sequence"/>
</dbReference>
<evidence type="ECO:0000256" key="2">
    <source>
        <dbReference type="SAM" id="MobiDB-lite"/>
    </source>
</evidence>
<evidence type="ECO:0000256" key="1">
    <source>
        <dbReference type="SAM" id="Coils"/>
    </source>
</evidence>
<protein>
    <submittedName>
        <fullName evidence="3">Uncharacterized protein</fullName>
    </submittedName>
</protein>
<feature type="compositionally biased region" description="Acidic residues" evidence="2">
    <location>
        <begin position="166"/>
        <end position="184"/>
    </location>
</feature>
<reference evidence="3 4" key="1">
    <citation type="submission" date="2021-10" db="EMBL/GenBank/DDBJ databases">
        <title>Anaerobic single-cell dispensing facilitates the cultivation of human gut bacteria.</title>
        <authorList>
            <person name="Afrizal A."/>
        </authorList>
    </citation>
    <scope>NUCLEOTIDE SEQUENCE [LARGE SCALE GENOMIC DNA]</scope>
    <source>
        <strain evidence="3 4">CLA-AA-H273</strain>
    </source>
</reference>
<accession>A0AAE2ZWK0</accession>
<keyword evidence="1" id="KW-0175">Coiled coil</keyword>
<evidence type="ECO:0000313" key="4">
    <source>
        <dbReference type="Proteomes" id="UP001197795"/>
    </source>
</evidence>
<gene>
    <name evidence="3" type="ORF">LKD75_03865</name>
</gene>
<sequence>MAITGIGYGRTFVYEAQKRVNAGDVQSAQGSATETAESRFAESIEELAKEDNTVKTPVTRGVQLARHIEGKDKVPYGEMAEDGVIEYNGVTFVCDYEHNRLTLGDTTNKEDCINIPLSGGGSLLVNRDNIDALSKAIGMFRPEDVKRILEALAKDNKIQQMKKELDDMENGDDVDNSEEASETADTDKAAGTDPSGTAGEPGKEDLSLMAQIKEKMQEIYDKLQNGDTDTKFQIGNQEFTIKEWDHFLEKFDSVQDATRAALEEKIEKEKVERLEEKLTGMSETAEEPDEVDSILAQSVKTTEEGSDPKTWYITCFSEDGIWCKKFTEGQEGEDLWRMEFTDPSQYQKVLNYLQSFAEGEEVPHAEEEDFWRRFLEEDAR</sequence>
<proteinExistence type="predicted"/>
<name>A0AAE2ZWK0_9FIRM</name>
<feature type="region of interest" description="Disordered" evidence="2">
    <location>
        <begin position="164"/>
        <end position="203"/>
    </location>
</feature>
<comment type="caution">
    <text evidence="3">The sequence shown here is derived from an EMBL/GenBank/DDBJ whole genome shotgun (WGS) entry which is preliminary data.</text>
</comment>
<keyword evidence="4" id="KW-1185">Reference proteome</keyword>
<evidence type="ECO:0000313" key="3">
    <source>
        <dbReference type="EMBL" id="MCC2118736.1"/>
    </source>
</evidence>
<feature type="coiled-coil region" evidence="1">
    <location>
        <begin position="257"/>
        <end position="284"/>
    </location>
</feature>
<dbReference type="RefSeq" id="WP_118537793.1">
    <property type="nucleotide sequence ID" value="NZ_JAJEPV010000006.1"/>
</dbReference>
<dbReference type="EMBL" id="JAJEPV010000006">
    <property type="protein sequence ID" value="MCC2118736.1"/>
    <property type="molecule type" value="Genomic_DNA"/>
</dbReference>